<dbReference type="InterPro" id="IPR051446">
    <property type="entry name" value="HTH_trans_reg/aminotransferase"/>
</dbReference>
<dbReference type="InterPro" id="IPR015421">
    <property type="entry name" value="PyrdxlP-dep_Trfase_major"/>
</dbReference>
<dbReference type="AlphaFoldDB" id="A0A2M8H6Q3"/>
<evidence type="ECO:0000256" key="2">
    <source>
        <dbReference type="ARBA" id="ARBA00022898"/>
    </source>
</evidence>
<keyword evidence="3" id="KW-0805">Transcription regulation</keyword>
<dbReference type="GO" id="GO:0030170">
    <property type="term" value="F:pyridoxal phosphate binding"/>
    <property type="evidence" value="ECO:0007669"/>
    <property type="project" value="InterPro"/>
</dbReference>
<dbReference type="EMBL" id="PGCP01000028">
    <property type="protein sequence ID" value="PJC92222.1"/>
    <property type="molecule type" value="Genomic_DNA"/>
</dbReference>
<name>A0A2M8H6Q3_9GAMM</name>
<keyword evidence="2" id="KW-0663">Pyridoxal phosphate</keyword>
<dbReference type="GO" id="GO:0003700">
    <property type="term" value="F:DNA-binding transcription factor activity"/>
    <property type="evidence" value="ECO:0007669"/>
    <property type="project" value="InterPro"/>
</dbReference>
<evidence type="ECO:0000256" key="5">
    <source>
        <dbReference type="ARBA" id="ARBA00023163"/>
    </source>
</evidence>
<dbReference type="InterPro" id="IPR036390">
    <property type="entry name" value="WH_DNA-bd_sf"/>
</dbReference>
<dbReference type="Pfam" id="PF00155">
    <property type="entry name" value="Aminotran_1_2"/>
    <property type="match status" value="1"/>
</dbReference>
<dbReference type="CDD" id="cd07377">
    <property type="entry name" value="WHTH_GntR"/>
    <property type="match status" value="1"/>
</dbReference>
<evidence type="ECO:0000259" key="6">
    <source>
        <dbReference type="PROSITE" id="PS50949"/>
    </source>
</evidence>
<evidence type="ECO:0000256" key="1">
    <source>
        <dbReference type="ARBA" id="ARBA00005384"/>
    </source>
</evidence>
<dbReference type="SMART" id="SM00345">
    <property type="entry name" value="HTH_GNTR"/>
    <property type="match status" value="1"/>
</dbReference>
<dbReference type="GO" id="GO:0003677">
    <property type="term" value="F:DNA binding"/>
    <property type="evidence" value="ECO:0007669"/>
    <property type="project" value="UniProtKB-KW"/>
</dbReference>
<dbReference type="SUPFAM" id="SSF46785">
    <property type="entry name" value="Winged helix' DNA-binding domain"/>
    <property type="match status" value="1"/>
</dbReference>
<dbReference type="PANTHER" id="PTHR46577">
    <property type="entry name" value="HTH-TYPE TRANSCRIPTIONAL REGULATORY PROTEIN GABR"/>
    <property type="match status" value="1"/>
</dbReference>
<keyword evidence="5" id="KW-0804">Transcription</keyword>
<organism evidence="7 8">
    <name type="scientific">Aeromonas lusitana</name>
    <dbReference type="NCBI Taxonomy" id="931529"/>
    <lineage>
        <taxon>Bacteria</taxon>
        <taxon>Pseudomonadati</taxon>
        <taxon>Pseudomonadota</taxon>
        <taxon>Gammaproteobacteria</taxon>
        <taxon>Aeromonadales</taxon>
        <taxon>Aeromonadaceae</taxon>
        <taxon>Aeromonas</taxon>
    </lineage>
</organism>
<sequence>MTELHIALRREAGSSLADQIATAIGQSIRQGSLYAGARLPSWRDLSIQLGVARGTVRAAYERLIDEQLIVSQGAAGTFVAQCLPVDSPPDLRVQANPLPELYQHPFGERPQVFQVGVPAQDGFPGKLWSRVAAQAASQAAMATVSYPDPRGELTLRTEIAAYLSVARGIGCSPAQILITSGYSGALGLLVHGLGLQGKEAWIEDPGYPLSRMALAMAGVTPVPIPVDTQGLDVDAGIASAADAALAIVTAGQQAPLGMTLSLARRHRLLEWAASRGGWIVEDDYLSELQLTGRAAPALASLDRHGRVIYVGTFSKTISPSLRLGFMVVPPALASKMGDVAAALAPAASVASQLALAEFMRKGHYLRHLRKMKRMYRARAAALQQVLPVPAEAVSMAGLALLLHLPQGCDDVAIVRQAQAVGLAPAPLSVWFADPARARSGLLLGITNLPQEGLEDCCARLMRLIGPGAGQEGPPSSSSMTDLAI</sequence>
<evidence type="ECO:0000313" key="7">
    <source>
        <dbReference type="EMBL" id="PJC92222.1"/>
    </source>
</evidence>
<dbReference type="InterPro" id="IPR004839">
    <property type="entry name" value="Aminotransferase_I/II_large"/>
</dbReference>
<reference evidence="7 8" key="1">
    <citation type="submission" date="2017-11" db="EMBL/GenBank/DDBJ databases">
        <title>Draft genome sequence of environmental isolate Aeromonas lusitania sp. nov. MDC 2473.</title>
        <authorList>
            <person name="Colston S.M."/>
            <person name="Navarro A."/>
            <person name="Martinez-Murcia A.J."/>
            <person name="Graf J."/>
        </authorList>
    </citation>
    <scope>NUCLEOTIDE SEQUENCE [LARGE SCALE GENOMIC DNA]</scope>
    <source>
        <strain evidence="7 8">MDC 2473</strain>
    </source>
</reference>
<dbReference type="PANTHER" id="PTHR46577:SF1">
    <property type="entry name" value="HTH-TYPE TRANSCRIPTIONAL REGULATORY PROTEIN GABR"/>
    <property type="match status" value="1"/>
</dbReference>
<keyword evidence="8" id="KW-1185">Reference proteome</keyword>
<feature type="domain" description="HTH gntR-type" evidence="6">
    <location>
        <begin position="14"/>
        <end position="82"/>
    </location>
</feature>
<dbReference type="CDD" id="cd00609">
    <property type="entry name" value="AAT_like"/>
    <property type="match status" value="1"/>
</dbReference>
<evidence type="ECO:0000256" key="3">
    <source>
        <dbReference type="ARBA" id="ARBA00023015"/>
    </source>
</evidence>
<dbReference type="InterPro" id="IPR036388">
    <property type="entry name" value="WH-like_DNA-bd_sf"/>
</dbReference>
<evidence type="ECO:0000256" key="4">
    <source>
        <dbReference type="ARBA" id="ARBA00023125"/>
    </source>
</evidence>
<dbReference type="Gene3D" id="3.40.640.10">
    <property type="entry name" value="Type I PLP-dependent aspartate aminotransferase-like (Major domain)"/>
    <property type="match status" value="1"/>
</dbReference>
<dbReference type="PROSITE" id="PS50949">
    <property type="entry name" value="HTH_GNTR"/>
    <property type="match status" value="1"/>
</dbReference>
<proteinExistence type="inferred from homology"/>
<dbReference type="Gene3D" id="1.10.10.10">
    <property type="entry name" value="Winged helix-like DNA-binding domain superfamily/Winged helix DNA-binding domain"/>
    <property type="match status" value="1"/>
</dbReference>
<dbReference type="OrthoDB" id="9808770at2"/>
<dbReference type="InterPro" id="IPR015424">
    <property type="entry name" value="PyrdxlP-dep_Trfase"/>
</dbReference>
<keyword evidence="4" id="KW-0238">DNA-binding</keyword>
<dbReference type="SUPFAM" id="SSF53383">
    <property type="entry name" value="PLP-dependent transferases"/>
    <property type="match status" value="1"/>
</dbReference>
<accession>A0A2M8H6Q3</accession>
<dbReference type="InterPro" id="IPR000524">
    <property type="entry name" value="Tscrpt_reg_HTH_GntR"/>
</dbReference>
<comment type="similarity">
    <text evidence="1">In the C-terminal section; belongs to the class-I pyridoxal-phosphate-dependent aminotransferase family.</text>
</comment>
<evidence type="ECO:0000313" key="8">
    <source>
        <dbReference type="Proteomes" id="UP000232060"/>
    </source>
</evidence>
<dbReference type="RefSeq" id="WP_100860890.1">
    <property type="nucleotide sequence ID" value="NZ_PGCP01000028.1"/>
</dbReference>
<gene>
    <name evidence="7" type="ORF">CUC44_16095</name>
</gene>
<protein>
    <submittedName>
        <fullName evidence="7">GntR family transcriptional regulator</fullName>
    </submittedName>
</protein>
<dbReference type="Proteomes" id="UP000232060">
    <property type="component" value="Unassembled WGS sequence"/>
</dbReference>
<comment type="caution">
    <text evidence="7">The sequence shown here is derived from an EMBL/GenBank/DDBJ whole genome shotgun (WGS) entry which is preliminary data.</text>
</comment>
<dbReference type="Pfam" id="PF00392">
    <property type="entry name" value="GntR"/>
    <property type="match status" value="1"/>
</dbReference>